<evidence type="ECO:0000313" key="3">
    <source>
        <dbReference type="Proteomes" id="UP000006238"/>
    </source>
</evidence>
<comment type="caution">
    <text evidence="2">The sequence shown here is derived from an EMBL/GenBank/DDBJ whole genome shotgun (WGS) entry which is preliminary data.</text>
</comment>
<feature type="transmembrane region" description="Helical" evidence="1">
    <location>
        <begin position="201"/>
        <end position="224"/>
    </location>
</feature>
<feature type="transmembrane region" description="Helical" evidence="1">
    <location>
        <begin position="236"/>
        <end position="262"/>
    </location>
</feature>
<keyword evidence="3" id="KW-1185">Reference proteome</keyword>
<gene>
    <name evidence="2" type="ORF">BUTYVIB_00308</name>
</gene>
<dbReference type="STRING" id="45851.BHV86_07300"/>
<keyword evidence="1" id="KW-0472">Membrane</keyword>
<dbReference type="EMBL" id="ABWN01000017">
    <property type="protein sequence ID" value="EFF69794.1"/>
    <property type="molecule type" value="Genomic_DNA"/>
</dbReference>
<dbReference type="GeneID" id="98918672"/>
<sequence>MDYYSENNNDNRQYYNPGYIKRSGGKIAGSVILSFFIAIFLFILLGMSAFKHLMKADNIRKMASRLDFSKLSSDILFESTDDDESMSDYLYEKIGEMKDIKEIPRDTFDEFVEKDLSPYFKGLLEDTADAIVNGKGDISFTPQDIAGLLEDTRVEGMENIKLSDADMSVIESAFENGNVKSTIEQINNGTLLEEFDIAGKVFSSLAFMITAVILALMIIGVVIVNRHYVKALLLHIGIPFLIVGLLSAMTTFSIATVSMSAIKGVDHNLAALVSIFKDSVVTTFTLFTAIVAGLGLVFTAAGCFVPRTKADSQIYN</sequence>
<proteinExistence type="predicted"/>
<dbReference type="RefSeq" id="WP_005601026.1">
    <property type="nucleotide sequence ID" value="NZ_GG663519.1"/>
</dbReference>
<organism evidence="2 3">
    <name type="scientific">Eshraghiella crossota DSM 2876</name>
    <dbReference type="NCBI Taxonomy" id="511680"/>
    <lineage>
        <taxon>Bacteria</taxon>
        <taxon>Bacillati</taxon>
        <taxon>Bacillota</taxon>
        <taxon>Clostridia</taxon>
        <taxon>Lachnospirales</taxon>
        <taxon>Lachnospiraceae</taxon>
        <taxon>Eshraghiella</taxon>
    </lineage>
</organism>
<evidence type="ECO:0000313" key="2">
    <source>
        <dbReference type="EMBL" id="EFF69794.1"/>
    </source>
</evidence>
<reference evidence="2 3" key="1">
    <citation type="submission" date="2010-02" db="EMBL/GenBank/DDBJ databases">
        <authorList>
            <person name="Weinstock G."/>
            <person name="Sodergren E."/>
            <person name="Clifton S."/>
            <person name="Fulton L."/>
            <person name="Fulton B."/>
            <person name="Courtney L."/>
            <person name="Fronick C."/>
            <person name="Harrison M."/>
            <person name="Strong C."/>
            <person name="Farmer C."/>
            <person name="Delahaunty K."/>
            <person name="Markovic C."/>
            <person name="Hall O."/>
            <person name="Minx P."/>
            <person name="Tomlinson C."/>
            <person name="Mitreva M."/>
            <person name="Nelson J."/>
            <person name="Hou S."/>
            <person name="Wollam A."/>
            <person name="Pepin K.H."/>
            <person name="Johnson M."/>
            <person name="Bhonagiri V."/>
            <person name="Zhang X."/>
            <person name="Suruliraj S."/>
            <person name="Warren W."/>
            <person name="Chinwalla A."/>
            <person name="Mardis E.R."/>
            <person name="Wilson R.K."/>
        </authorList>
    </citation>
    <scope>NUCLEOTIDE SEQUENCE [LARGE SCALE GENOMIC DNA]</scope>
    <source>
        <strain evidence="2 3">DSM 2876</strain>
    </source>
</reference>
<protein>
    <submittedName>
        <fullName evidence="2">Uncharacterized protein</fullName>
    </submittedName>
</protein>
<dbReference type="Proteomes" id="UP000006238">
    <property type="component" value="Unassembled WGS sequence"/>
</dbReference>
<dbReference type="AlphaFoldDB" id="D4RWH7"/>
<feature type="transmembrane region" description="Helical" evidence="1">
    <location>
        <begin position="27"/>
        <end position="50"/>
    </location>
</feature>
<evidence type="ECO:0000256" key="1">
    <source>
        <dbReference type="SAM" id="Phobius"/>
    </source>
</evidence>
<keyword evidence="1" id="KW-0812">Transmembrane</keyword>
<feature type="transmembrane region" description="Helical" evidence="1">
    <location>
        <begin position="282"/>
        <end position="305"/>
    </location>
</feature>
<keyword evidence="1" id="KW-1133">Transmembrane helix</keyword>
<name>D4RWH7_9FIRM</name>
<accession>D4RWH7</accession>
<dbReference type="HOGENOM" id="CLU_879051_0_0_9"/>